<dbReference type="Pfam" id="PF13480">
    <property type="entry name" value="Acetyltransf_6"/>
    <property type="match status" value="1"/>
</dbReference>
<evidence type="ECO:0000313" key="3">
    <source>
        <dbReference type="Proteomes" id="UP001499854"/>
    </source>
</evidence>
<evidence type="ECO:0000313" key="2">
    <source>
        <dbReference type="EMBL" id="GAA1997094.1"/>
    </source>
</evidence>
<protein>
    <recommendedName>
        <fullName evidence="1">BioF2-like acetyltransferase domain-containing protein</fullName>
    </recommendedName>
</protein>
<gene>
    <name evidence="2" type="ORF">GCM10009838_72910</name>
</gene>
<organism evidence="2 3">
    <name type="scientific">Catenulispora subtropica</name>
    <dbReference type="NCBI Taxonomy" id="450798"/>
    <lineage>
        <taxon>Bacteria</taxon>
        <taxon>Bacillati</taxon>
        <taxon>Actinomycetota</taxon>
        <taxon>Actinomycetes</taxon>
        <taxon>Catenulisporales</taxon>
        <taxon>Catenulisporaceae</taxon>
        <taxon>Catenulispora</taxon>
    </lineage>
</organism>
<dbReference type="InterPro" id="IPR016181">
    <property type="entry name" value="Acyl_CoA_acyltransferase"/>
</dbReference>
<name>A0ABP5EH38_9ACTN</name>
<dbReference type="SUPFAM" id="SSF55729">
    <property type="entry name" value="Acyl-CoA N-acyltransferases (Nat)"/>
    <property type="match status" value="1"/>
</dbReference>
<feature type="domain" description="BioF2-like acetyltransferase" evidence="1">
    <location>
        <begin position="151"/>
        <end position="281"/>
    </location>
</feature>
<dbReference type="Gene3D" id="3.40.630.30">
    <property type="match status" value="1"/>
</dbReference>
<sequence>MNGPLVRRWTEARYQWRSGEGWWATLRARCSSLPGRRFVHTEMVAGDGSVRVTYAGFPEGRTYVVPYLTELLASLPGEVSVREHAPVSWSWIRERVRQPAADAGLLVVGCSRERAHALPADRALMLPFRVHMLLDVDEGTKTHKSVSPNERRQFAKMRREHEWDCEVGTTEADFDFFYQRMHRPTMELRHGERARSVDRAIARHSLFHRGVLLFVREAGVRVAGVLCRLDEGGTLLRMRLLGVLDGDETHYQSGAVKAVYYLAAEWAADNGVRRIDFSGGDPFPAQGVFQFKRRFRPTIAQPRDHFGGRRVYLRLGQDSPALRDLLVRAPLMTVDAAGRLVGTHFADGARPARTGVRTDGTGVHSTQVLDLDEFLGTVKEVKEGVLR</sequence>
<reference evidence="3" key="1">
    <citation type="journal article" date="2019" name="Int. J. Syst. Evol. Microbiol.">
        <title>The Global Catalogue of Microorganisms (GCM) 10K type strain sequencing project: providing services to taxonomists for standard genome sequencing and annotation.</title>
        <authorList>
            <consortium name="The Broad Institute Genomics Platform"/>
            <consortium name="The Broad Institute Genome Sequencing Center for Infectious Disease"/>
            <person name="Wu L."/>
            <person name="Ma J."/>
        </authorList>
    </citation>
    <scope>NUCLEOTIDE SEQUENCE [LARGE SCALE GENOMIC DNA]</scope>
    <source>
        <strain evidence="3">JCM 16013</strain>
    </source>
</reference>
<comment type="caution">
    <text evidence="2">The sequence shown here is derived from an EMBL/GenBank/DDBJ whole genome shotgun (WGS) entry which is preliminary data.</text>
</comment>
<keyword evidence="3" id="KW-1185">Reference proteome</keyword>
<dbReference type="InterPro" id="IPR038740">
    <property type="entry name" value="BioF2-like_GNAT_dom"/>
</dbReference>
<dbReference type="Proteomes" id="UP001499854">
    <property type="component" value="Unassembled WGS sequence"/>
</dbReference>
<dbReference type="EMBL" id="BAAAQM010000059">
    <property type="protein sequence ID" value="GAA1997094.1"/>
    <property type="molecule type" value="Genomic_DNA"/>
</dbReference>
<accession>A0ABP5EH38</accession>
<dbReference type="RefSeq" id="WP_344661741.1">
    <property type="nucleotide sequence ID" value="NZ_BAAAQM010000059.1"/>
</dbReference>
<evidence type="ECO:0000259" key="1">
    <source>
        <dbReference type="Pfam" id="PF13480"/>
    </source>
</evidence>
<proteinExistence type="predicted"/>